<reference evidence="4" key="1">
    <citation type="submission" date="2016-06" db="UniProtKB">
        <authorList>
            <consortium name="WormBaseParasite"/>
        </authorList>
    </citation>
    <scope>IDENTIFICATION</scope>
</reference>
<protein>
    <submittedName>
        <fullName evidence="4">MOSC domain-containing protein</fullName>
    </submittedName>
</protein>
<dbReference type="Proteomes" id="UP000271098">
    <property type="component" value="Unassembled WGS sequence"/>
</dbReference>
<organism evidence="4">
    <name type="scientific">Gongylonema pulchrum</name>
    <dbReference type="NCBI Taxonomy" id="637853"/>
    <lineage>
        <taxon>Eukaryota</taxon>
        <taxon>Metazoa</taxon>
        <taxon>Ecdysozoa</taxon>
        <taxon>Nematoda</taxon>
        <taxon>Chromadorea</taxon>
        <taxon>Rhabditida</taxon>
        <taxon>Spirurina</taxon>
        <taxon>Spiruromorpha</taxon>
        <taxon>Spiruroidea</taxon>
        <taxon>Gongylonematidae</taxon>
        <taxon>Gongylonema</taxon>
    </lineage>
</organism>
<gene>
    <name evidence="2" type="ORF">GPUH_LOCUS21012</name>
</gene>
<evidence type="ECO:0000313" key="4">
    <source>
        <dbReference type="WBParaSite" id="GPUH_0002103601-mRNA-1"/>
    </source>
</evidence>
<dbReference type="AlphaFoldDB" id="A0A183EJ70"/>
<dbReference type="WBParaSite" id="GPUH_0002103601-mRNA-1">
    <property type="protein sequence ID" value="GPUH_0002103601-mRNA-1"/>
    <property type="gene ID" value="GPUH_0002103601"/>
</dbReference>
<accession>A0A183EJ70</accession>
<name>A0A183EJ70_9BILA</name>
<feature type="domain" description="Lipocalin" evidence="1">
    <location>
        <begin position="65"/>
        <end position="119"/>
    </location>
</feature>
<dbReference type="Pfam" id="PF24976">
    <property type="entry name" value="Lipocalin_10"/>
    <property type="match status" value="1"/>
</dbReference>
<evidence type="ECO:0000259" key="1">
    <source>
        <dbReference type="Pfam" id="PF24976"/>
    </source>
</evidence>
<dbReference type="PANTHER" id="PTHR37437">
    <property type="entry name" value="LIPOCALIN-RELATED PROTEIN-RELATED"/>
    <property type="match status" value="1"/>
</dbReference>
<dbReference type="EMBL" id="UYRT01091645">
    <property type="protein sequence ID" value="VDN37306.1"/>
    <property type="molecule type" value="Genomic_DNA"/>
</dbReference>
<proteinExistence type="predicted"/>
<dbReference type="InterPro" id="IPR056868">
    <property type="entry name" value="Lipocalin_dom_nem"/>
</dbReference>
<evidence type="ECO:0000313" key="2">
    <source>
        <dbReference type="EMBL" id="VDN37306.1"/>
    </source>
</evidence>
<evidence type="ECO:0000313" key="3">
    <source>
        <dbReference type="Proteomes" id="UP000271098"/>
    </source>
</evidence>
<dbReference type="OrthoDB" id="565904at2759"/>
<dbReference type="PANTHER" id="PTHR37437:SF2">
    <property type="entry name" value="LIPOCLN_CYTOSOLIC_FA-BD_DOM DOMAIN-CONTAINING PROTEIN"/>
    <property type="match status" value="1"/>
</dbReference>
<keyword evidence="3" id="KW-1185">Reference proteome</keyword>
<reference evidence="2 3" key="2">
    <citation type="submission" date="2018-11" db="EMBL/GenBank/DDBJ databases">
        <authorList>
            <consortium name="Pathogen Informatics"/>
        </authorList>
    </citation>
    <scope>NUCLEOTIDE SEQUENCE [LARGE SCALE GENOMIC DNA]</scope>
</reference>
<sequence length="121" mass="13661">MLGSVVGGRHAERSPRAVRFELLDKTPYTATFTVRQYSQTSEKIQILEGYGRRLGPDPGELLINIGHPADPCPYSIVRSGPVNSDDLYDYVILTQPLKYPTIVLARDPFDFDTKYKQQVMV</sequence>